<protein>
    <submittedName>
        <fullName evidence="1">Uncharacterized protein</fullName>
    </submittedName>
</protein>
<organism evidence="1 2">
    <name type="scientific">Porcisia hertigi</name>
    <dbReference type="NCBI Taxonomy" id="2761500"/>
    <lineage>
        <taxon>Eukaryota</taxon>
        <taxon>Discoba</taxon>
        <taxon>Euglenozoa</taxon>
        <taxon>Kinetoplastea</taxon>
        <taxon>Metakinetoplastina</taxon>
        <taxon>Trypanosomatida</taxon>
        <taxon>Trypanosomatidae</taxon>
        <taxon>Leishmaniinae</taxon>
        <taxon>Porcisia</taxon>
    </lineage>
</organism>
<evidence type="ECO:0000313" key="2">
    <source>
        <dbReference type="Proteomes" id="UP000674318"/>
    </source>
</evidence>
<dbReference type="EMBL" id="JAFJZO010000028">
    <property type="protein sequence ID" value="KAG5500420.1"/>
    <property type="molecule type" value="Genomic_DNA"/>
</dbReference>
<evidence type="ECO:0000313" key="1">
    <source>
        <dbReference type="EMBL" id="KAG5500420.1"/>
    </source>
</evidence>
<dbReference type="OrthoDB" id="276864at2759"/>
<dbReference type="InterPro" id="IPR016024">
    <property type="entry name" value="ARM-type_fold"/>
</dbReference>
<dbReference type="AlphaFoldDB" id="A0A836L9P3"/>
<dbReference type="GeneID" id="94289592"/>
<proteinExistence type="predicted"/>
<name>A0A836L9P3_9TRYP</name>
<reference evidence="1 2" key="1">
    <citation type="submission" date="2021-02" db="EMBL/GenBank/DDBJ databases">
        <title>Porcisia hertigi Genome sequencing and assembly.</title>
        <authorList>
            <person name="Almutairi H."/>
            <person name="Gatherer D."/>
        </authorList>
    </citation>
    <scope>NUCLEOTIDE SEQUENCE [LARGE SCALE GENOMIC DNA]</scope>
    <source>
        <strain evidence="1 2">C119</strain>
    </source>
</reference>
<dbReference type="RefSeq" id="XP_067755754.1">
    <property type="nucleotide sequence ID" value="XM_067899515.1"/>
</dbReference>
<sequence length="411" mass="45457">MESPINPALWQVLFNTALGTLSVATLYSVYHQKYDMESAQRAAFLELRKAASEEARVEKLTELLAVCKPEVARQQPSARMSALKYGAPIVSMAKLEKDGSNVESVRMSVKAIMLIYGPSAEGRQKLNSLGGYRVLLATLSEAQRQGEESLMEDVAQALNVLTEVDDSEVILDADVPEGSEGAATLARLPATVKMLRILDPEGSVTFLASLTGIFANICTLAEGAANVGVGIDGHSGMSFFMQLLDHTNRRVVANAISVVRFLARAHIGQEELVEEENMVRLADNLRVTAEPVVVNSILTVILVMAGSKKYGEAFFSGIASSTIPTTLFELWVRSPEKPLRSRAEVLSRLLLRIPQTAPVVAALFERFRSQLEERRRRDEEEYRQQMQQMQQNQMMQRMMLEQMGMDPSMMG</sequence>
<keyword evidence="2" id="KW-1185">Reference proteome</keyword>
<gene>
    <name evidence="1" type="ORF">JKF63_03513</name>
</gene>
<dbReference type="InterPro" id="IPR011989">
    <property type="entry name" value="ARM-like"/>
</dbReference>
<dbReference type="KEGG" id="phet:94289592"/>
<accession>A0A836L9P3</accession>
<dbReference type="Gene3D" id="1.25.10.10">
    <property type="entry name" value="Leucine-rich Repeat Variant"/>
    <property type="match status" value="1"/>
</dbReference>
<dbReference type="SUPFAM" id="SSF48371">
    <property type="entry name" value="ARM repeat"/>
    <property type="match status" value="1"/>
</dbReference>
<comment type="caution">
    <text evidence="1">The sequence shown here is derived from an EMBL/GenBank/DDBJ whole genome shotgun (WGS) entry which is preliminary data.</text>
</comment>
<dbReference type="Proteomes" id="UP000674318">
    <property type="component" value="Chromosome 28"/>
</dbReference>